<dbReference type="PROSITE" id="PS51257">
    <property type="entry name" value="PROKAR_LIPOPROTEIN"/>
    <property type="match status" value="1"/>
</dbReference>
<reference evidence="1 2" key="1">
    <citation type="submission" date="2016-11" db="EMBL/GenBank/DDBJ databases">
        <authorList>
            <person name="Jaros S."/>
            <person name="Januszkiewicz K."/>
            <person name="Wedrychowicz H."/>
        </authorList>
    </citation>
    <scope>NUCLEOTIDE SEQUENCE [LARGE SCALE GENOMIC DNA]</scope>
    <source>
        <strain evidence="1 2">DSM 6792</strain>
    </source>
</reference>
<evidence type="ECO:0000313" key="2">
    <source>
        <dbReference type="Proteomes" id="UP000184112"/>
    </source>
</evidence>
<gene>
    <name evidence="1" type="ORF">SAMN05444388_113117</name>
</gene>
<organism evidence="1 2">
    <name type="scientific">Flavobacterium johnsoniae</name>
    <name type="common">Cytophaga johnsonae</name>
    <dbReference type="NCBI Taxonomy" id="986"/>
    <lineage>
        <taxon>Bacteria</taxon>
        <taxon>Pseudomonadati</taxon>
        <taxon>Bacteroidota</taxon>
        <taxon>Flavobacteriia</taxon>
        <taxon>Flavobacteriales</taxon>
        <taxon>Flavobacteriaceae</taxon>
        <taxon>Flavobacterium</taxon>
    </lineage>
</organism>
<dbReference type="AlphaFoldDB" id="A0A1M5UDU3"/>
<dbReference type="RefSeq" id="WP_073410921.1">
    <property type="nucleotide sequence ID" value="NZ_FQWH01000013.1"/>
</dbReference>
<dbReference type="EMBL" id="FQWH01000013">
    <property type="protein sequence ID" value="SHH61235.1"/>
    <property type="molecule type" value="Genomic_DNA"/>
</dbReference>
<evidence type="ECO:0000313" key="1">
    <source>
        <dbReference type="EMBL" id="SHH61235.1"/>
    </source>
</evidence>
<sequence>MKCNFIYAVIIFFISISCKKETSLKEIQSNSKKINVEYVETKRKLDCGDMIYQIVKSSDLNLKDYKDEYFVRIEEILNDSVRIKVYVENNLSDNPSQKQIVESTIARLLFLPNKKEIWDVTADPEHPTIVKFKFNDFESVFKLCDISQKEVVDELQIGKNPKSIDCKTITVEMGKGEECLFKNANIEDVYSSIIRDKEVDDYQYLLKLIPKNDKSILINKNGLISIEYKVNKDKVEIKFSYDGGLTVVNIENDNNDVKRTIIYYVN</sequence>
<evidence type="ECO:0008006" key="3">
    <source>
        <dbReference type="Google" id="ProtNLM"/>
    </source>
</evidence>
<name>A0A1M5UDU3_FLAJO</name>
<accession>A0A1M5UDU3</accession>
<proteinExistence type="predicted"/>
<protein>
    <recommendedName>
        <fullName evidence="3">Lipoprotein</fullName>
    </recommendedName>
</protein>
<dbReference type="Proteomes" id="UP000184112">
    <property type="component" value="Unassembled WGS sequence"/>
</dbReference>